<protein>
    <submittedName>
        <fullName evidence="8">Transcriptional adapter 3</fullName>
    </submittedName>
</protein>
<evidence type="ECO:0000256" key="2">
    <source>
        <dbReference type="ARBA" id="ARBA00005330"/>
    </source>
</evidence>
<organism evidence="7 8">
    <name type="scientific">Galendromus occidentalis</name>
    <name type="common">western predatory mite</name>
    <dbReference type="NCBI Taxonomy" id="34638"/>
    <lineage>
        <taxon>Eukaryota</taxon>
        <taxon>Metazoa</taxon>
        <taxon>Ecdysozoa</taxon>
        <taxon>Arthropoda</taxon>
        <taxon>Chelicerata</taxon>
        <taxon>Arachnida</taxon>
        <taxon>Acari</taxon>
        <taxon>Parasitiformes</taxon>
        <taxon>Mesostigmata</taxon>
        <taxon>Gamasina</taxon>
        <taxon>Phytoseioidea</taxon>
        <taxon>Phytoseiidae</taxon>
        <taxon>Typhlodrominae</taxon>
        <taxon>Galendromus</taxon>
    </lineage>
</organism>
<dbReference type="PANTHER" id="PTHR13556">
    <property type="entry name" value="TRANSCRIPTIONAL ADAPTER 3-RELATED"/>
    <property type="match status" value="1"/>
</dbReference>
<sequence length="470" mass="52478">MKSRRSGTKQAASQNSNSALSVTNPNDGMDVDSVDTSEFPGVEIKNQCPVFLRIKDNNQVTLDDIDPLQLELETLLVAVVQRKQQIRAQLEALDHDDTAPITVAKAVPQKAEKQKAPLSPTLPAPGSKKARTSLSESSDLPKTAKKPSLKPRGRKGTTQIVDEAQRLPEQAVQGGQKSGRCPATKAPSTPNDSSHRFWAFVDEYCRPPSEEQIRILESMLASQAALRSSDYVKVPPLGTHYTVKWAKDDLLEEQREAAPDISSNELKEDMERILRQTAKESLHDERCGNLAHRLMSCLIDENITVRRENLPVVKKNSKMPAAEIAGIEERIRKELEDLGVMQALAEKVAEQDDEVFLELRKCQSQLLSLASQNCSILRKIINSAWRRIAEANLEAQQRLIDNEILEHYRKRKTSAQKKNAPPLLNPPSKKEREHLQSLLERREAVLTKLAEIADEAKVEPETWSSQAGPA</sequence>
<feature type="region of interest" description="Disordered" evidence="6">
    <location>
        <begin position="106"/>
        <end position="192"/>
    </location>
</feature>
<dbReference type="PANTHER" id="PTHR13556:SF2">
    <property type="entry name" value="TRANSCRIPTIONAL ADAPTER 3"/>
    <property type="match status" value="1"/>
</dbReference>
<accession>A0AAJ6W068</accession>
<dbReference type="Proteomes" id="UP000694867">
    <property type="component" value="Unplaced"/>
</dbReference>
<name>A0AAJ6W068_9ACAR</name>
<dbReference type="InterPro" id="IPR019340">
    <property type="entry name" value="Histone_AcTrfase_su3"/>
</dbReference>
<keyword evidence="5" id="KW-0539">Nucleus</keyword>
<dbReference type="GO" id="GO:0003713">
    <property type="term" value="F:transcription coactivator activity"/>
    <property type="evidence" value="ECO:0007669"/>
    <property type="project" value="TreeGrafter"/>
</dbReference>
<feature type="region of interest" description="Disordered" evidence="6">
    <location>
        <begin position="1"/>
        <end position="36"/>
    </location>
</feature>
<keyword evidence="3" id="KW-0805">Transcription regulation</keyword>
<evidence type="ECO:0000256" key="5">
    <source>
        <dbReference type="ARBA" id="ARBA00023242"/>
    </source>
</evidence>
<keyword evidence="4" id="KW-0804">Transcription</keyword>
<evidence type="ECO:0000313" key="7">
    <source>
        <dbReference type="Proteomes" id="UP000694867"/>
    </source>
</evidence>
<dbReference type="Pfam" id="PF10198">
    <property type="entry name" value="Ada3"/>
    <property type="match status" value="1"/>
</dbReference>
<dbReference type="CTD" id="32787"/>
<evidence type="ECO:0000256" key="4">
    <source>
        <dbReference type="ARBA" id="ARBA00023163"/>
    </source>
</evidence>
<dbReference type="GO" id="GO:0000124">
    <property type="term" value="C:SAGA complex"/>
    <property type="evidence" value="ECO:0007669"/>
    <property type="project" value="TreeGrafter"/>
</dbReference>
<evidence type="ECO:0000256" key="6">
    <source>
        <dbReference type="SAM" id="MobiDB-lite"/>
    </source>
</evidence>
<dbReference type="GO" id="GO:0005634">
    <property type="term" value="C:nucleus"/>
    <property type="evidence" value="ECO:0007669"/>
    <property type="project" value="UniProtKB-SubCell"/>
</dbReference>
<evidence type="ECO:0000256" key="1">
    <source>
        <dbReference type="ARBA" id="ARBA00004123"/>
    </source>
</evidence>
<comment type="similarity">
    <text evidence="2">Belongs to the NGG1 family.</text>
</comment>
<dbReference type="GO" id="GO:0006357">
    <property type="term" value="P:regulation of transcription by RNA polymerase II"/>
    <property type="evidence" value="ECO:0007669"/>
    <property type="project" value="TreeGrafter"/>
</dbReference>
<gene>
    <name evidence="8" type="primary">LOC100905300</name>
</gene>
<comment type="subcellular location">
    <subcellularLocation>
        <location evidence="1">Nucleus</location>
    </subcellularLocation>
</comment>
<evidence type="ECO:0000313" key="8">
    <source>
        <dbReference type="RefSeq" id="XP_003747717.1"/>
    </source>
</evidence>
<dbReference type="RefSeq" id="XP_003747717.1">
    <property type="nucleotide sequence ID" value="XM_003747669.2"/>
</dbReference>
<feature type="compositionally biased region" description="Basic residues" evidence="6">
    <location>
        <begin position="143"/>
        <end position="155"/>
    </location>
</feature>
<feature type="region of interest" description="Disordered" evidence="6">
    <location>
        <begin position="411"/>
        <end position="436"/>
    </location>
</feature>
<dbReference type="GeneID" id="100905300"/>
<proteinExistence type="inferred from homology"/>
<keyword evidence="7" id="KW-1185">Reference proteome</keyword>
<evidence type="ECO:0000256" key="3">
    <source>
        <dbReference type="ARBA" id="ARBA00023015"/>
    </source>
</evidence>
<reference evidence="8" key="1">
    <citation type="submission" date="2025-08" db="UniProtKB">
        <authorList>
            <consortium name="RefSeq"/>
        </authorList>
    </citation>
    <scope>IDENTIFICATION</scope>
</reference>
<feature type="compositionally biased region" description="Low complexity" evidence="6">
    <location>
        <begin position="10"/>
        <end position="19"/>
    </location>
</feature>
<dbReference type="AlphaFoldDB" id="A0AAJ6W068"/>
<dbReference type="KEGG" id="goe:100905300"/>